<dbReference type="RefSeq" id="WP_005399349.1">
    <property type="nucleotide sequence ID" value="NZ_JH601089.1"/>
</dbReference>
<dbReference type="HOGENOM" id="CLU_859886_0_0_9"/>
<dbReference type="eggNOG" id="ENOG502ZBEU">
    <property type="taxonomic scope" value="Bacteria"/>
</dbReference>
<gene>
    <name evidence="1" type="ORF">HMPREF9709_01835</name>
</gene>
<reference evidence="1 2" key="1">
    <citation type="submission" date="2012-01" db="EMBL/GenBank/DDBJ databases">
        <title>The Genome Sequence of Helcococcus kunzii ATCC 51366.</title>
        <authorList>
            <consortium name="The Broad Institute Genome Sequencing Platform"/>
            <person name="Earl A."/>
            <person name="Ward D."/>
            <person name="Feldgarden M."/>
            <person name="Gevers D."/>
            <person name="Huys G."/>
            <person name="Young S.K."/>
            <person name="Zeng Q."/>
            <person name="Gargeya S."/>
            <person name="Fitzgerald M."/>
            <person name="Haas B."/>
            <person name="Abouelleil A."/>
            <person name="Alvarado L."/>
            <person name="Arachchi H.M."/>
            <person name="Berlin A."/>
            <person name="Chapman S.B."/>
            <person name="Gearin G."/>
            <person name="Goldberg J."/>
            <person name="Griggs A."/>
            <person name="Gujja S."/>
            <person name="Hansen M."/>
            <person name="Heiman D."/>
            <person name="Howarth C."/>
            <person name="Larimer J."/>
            <person name="Lui A."/>
            <person name="MacDonald P.J.P."/>
            <person name="McCowen C."/>
            <person name="Montmayeur A."/>
            <person name="Murphy C."/>
            <person name="Neiman D."/>
            <person name="Pearson M."/>
            <person name="Priest M."/>
            <person name="Roberts A."/>
            <person name="Saif S."/>
            <person name="Shea T."/>
            <person name="Sisk P."/>
            <person name="Stolte C."/>
            <person name="Sykes S."/>
            <person name="Wortman J."/>
            <person name="Nusbaum C."/>
            <person name="Birren B."/>
        </authorList>
    </citation>
    <scope>NUCLEOTIDE SEQUENCE [LARGE SCALE GENOMIC DNA]</scope>
    <source>
        <strain evidence="1 2">ATCC 51366</strain>
    </source>
</reference>
<name>H3NR74_9FIRM</name>
<sequence>MDRYDYIESVVSFLKGVTGINYQLQLKEILAVYYKYLGKVYEMPDFYGGDQKNDGCVLKDGLFYQVFAPTRLKDSLKKEIQDKFVEDLSGLLNIIYEEKKWNGRLNNFIFIVNTFDNNLPHDSEGFFEKKVNEFKEKYAITFQYRVTNTDYVRDILTEINDIEVLKRISATLRVRNMMDYNAINEQIIMDLIIGISGNLSCQSINGESTQSYQRISSVEKISINSLDGKRDEIESIISKLDVVENAVNTINQDILYEDKFERVKEQVISKYVELSAQVRGVELYNTLVNEMLSYSQDKWNLDVPMKFLIVYIFDKCDIFEKER</sequence>
<dbReference type="OrthoDB" id="596297at2"/>
<dbReference type="AlphaFoldDB" id="H3NR74"/>
<proteinExistence type="predicted"/>
<comment type="caution">
    <text evidence="1">The sequence shown here is derived from an EMBL/GenBank/DDBJ whole genome shotgun (WGS) entry which is preliminary data.</text>
</comment>
<accession>H3NR74</accession>
<evidence type="ECO:0000313" key="1">
    <source>
        <dbReference type="EMBL" id="EHR31668.1"/>
    </source>
</evidence>
<protein>
    <submittedName>
        <fullName evidence="1">Uncharacterized protein</fullName>
    </submittedName>
</protein>
<evidence type="ECO:0000313" key="2">
    <source>
        <dbReference type="Proteomes" id="UP000004191"/>
    </source>
</evidence>
<keyword evidence="2" id="KW-1185">Reference proteome</keyword>
<organism evidence="1 2">
    <name type="scientific">Helcococcus kunzii ATCC 51366</name>
    <dbReference type="NCBI Taxonomy" id="883114"/>
    <lineage>
        <taxon>Bacteria</taxon>
        <taxon>Bacillati</taxon>
        <taxon>Bacillota</taxon>
        <taxon>Tissierellia</taxon>
        <taxon>Tissierellales</taxon>
        <taxon>Peptoniphilaceae</taxon>
        <taxon>Helcococcus</taxon>
    </lineage>
</organism>
<dbReference type="EMBL" id="AGEI01000037">
    <property type="protein sequence ID" value="EHR31668.1"/>
    <property type="molecule type" value="Genomic_DNA"/>
</dbReference>
<dbReference type="STRING" id="883114.HMPREF9709_01835"/>
<dbReference type="GeneID" id="96999746"/>
<dbReference type="Proteomes" id="UP000004191">
    <property type="component" value="Unassembled WGS sequence"/>
</dbReference>